<accession>A0A941GWH8</accession>
<evidence type="ECO:0000313" key="2">
    <source>
        <dbReference type="EMBL" id="MBR8829095.1"/>
    </source>
</evidence>
<comment type="caution">
    <text evidence="2">The sequence shown here is derived from an EMBL/GenBank/DDBJ whole genome shotgun (WGS) entry which is preliminary data.</text>
</comment>
<reference evidence="2" key="1">
    <citation type="submission" date="2021-02" db="EMBL/GenBank/DDBJ databases">
        <title>Metagenome analyses of Stigonema ocellatum DSM 106950, Chlorogloea purpurea SAG 13.99 and Gomphosphaeria aponina DSM 107014.</title>
        <authorList>
            <person name="Marter P."/>
            <person name="Huang S."/>
        </authorList>
    </citation>
    <scope>NUCLEOTIDE SEQUENCE</scope>
    <source>
        <strain evidence="2">JP213</strain>
    </source>
</reference>
<sequence length="189" mass="22405">MKPVKKLESYYQREEETYLVEIKLNDMNQLFNSLDPSPFLVKDLDDNARDYIVGSVCEFSLSTPLKLVFYLPPEDEQEARVILPVALHNYFDYCERREHRRLKVIWRQGRIALIMGVVFLFVSLSLSKLVTKLGESTFVQFLEEGLIIIGWVALWEPAGIFLYKWWPVQYKKRVFEKLSRIPIEIRLLK</sequence>
<protein>
    <submittedName>
        <fullName evidence="2">Uncharacterized protein</fullName>
    </submittedName>
</protein>
<feature type="transmembrane region" description="Helical" evidence="1">
    <location>
        <begin position="109"/>
        <end position="126"/>
    </location>
</feature>
<dbReference type="EMBL" id="JADQBC010000107">
    <property type="protein sequence ID" value="MBR8829095.1"/>
    <property type="molecule type" value="Genomic_DNA"/>
</dbReference>
<dbReference type="AlphaFoldDB" id="A0A941GWH8"/>
<feature type="transmembrane region" description="Helical" evidence="1">
    <location>
        <begin position="146"/>
        <end position="166"/>
    </location>
</feature>
<name>A0A941GWH8_9CHRO</name>
<keyword evidence="1" id="KW-0812">Transmembrane</keyword>
<gene>
    <name evidence="2" type="ORF">DSM107014_14550</name>
</gene>
<evidence type="ECO:0000256" key="1">
    <source>
        <dbReference type="SAM" id="Phobius"/>
    </source>
</evidence>
<organism evidence="2 3">
    <name type="scientific">Gomphosphaeria aponina SAG 52.96 = DSM 107014</name>
    <dbReference type="NCBI Taxonomy" id="1521640"/>
    <lineage>
        <taxon>Bacteria</taxon>
        <taxon>Bacillati</taxon>
        <taxon>Cyanobacteriota</taxon>
        <taxon>Cyanophyceae</taxon>
        <taxon>Oscillatoriophycideae</taxon>
        <taxon>Chroococcales</taxon>
        <taxon>Gomphosphaeriaceae</taxon>
        <taxon>Gomphosphaeria</taxon>
    </lineage>
</organism>
<keyword evidence="1" id="KW-1133">Transmembrane helix</keyword>
<dbReference type="Proteomes" id="UP000767446">
    <property type="component" value="Unassembled WGS sequence"/>
</dbReference>
<evidence type="ECO:0000313" key="3">
    <source>
        <dbReference type="Proteomes" id="UP000767446"/>
    </source>
</evidence>
<keyword evidence="1" id="KW-0472">Membrane</keyword>
<proteinExistence type="predicted"/>